<dbReference type="OrthoDB" id="318647at2759"/>
<dbReference type="Proteomes" id="UP000692954">
    <property type="component" value="Unassembled WGS sequence"/>
</dbReference>
<keyword evidence="2" id="KW-1185">Reference proteome</keyword>
<organism evidence="1 2">
    <name type="scientific">Paramecium sonneborni</name>
    <dbReference type="NCBI Taxonomy" id="65129"/>
    <lineage>
        <taxon>Eukaryota</taxon>
        <taxon>Sar</taxon>
        <taxon>Alveolata</taxon>
        <taxon>Ciliophora</taxon>
        <taxon>Intramacronucleata</taxon>
        <taxon>Oligohymenophorea</taxon>
        <taxon>Peniculida</taxon>
        <taxon>Parameciidae</taxon>
        <taxon>Paramecium</taxon>
    </lineage>
</organism>
<evidence type="ECO:0000313" key="1">
    <source>
        <dbReference type="EMBL" id="CAD8117043.1"/>
    </source>
</evidence>
<dbReference type="EMBL" id="CAJJDN010000112">
    <property type="protein sequence ID" value="CAD8117043.1"/>
    <property type="molecule type" value="Genomic_DNA"/>
</dbReference>
<protein>
    <submittedName>
        <fullName evidence="1">Uncharacterized protein</fullName>
    </submittedName>
</protein>
<dbReference type="AlphaFoldDB" id="A0A8S1QMT3"/>
<accession>A0A8S1QMT3</accession>
<evidence type="ECO:0000313" key="2">
    <source>
        <dbReference type="Proteomes" id="UP000692954"/>
    </source>
</evidence>
<comment type="caution">
    <text evidence="1">The sequence shown here is derived from an EMBL/GenBank/DDBJ whole genome shotgun (WGS) entry which is preliminary data.</text>
</comment>
<name>A0A8S1QMT3_9CILI</name>
<proteinExistence type="predicted"/>
<sequence length="115" mass="13804">MQKDCQRYFFSDYQIENIQYQLRFKQKRKEENKVVYTFDIKQLLPKSQLLETTAFVKSQFGCKILKTKASNTLLEMHLEISENKNDNKQIIEVFLGSVQNKFKIRLSNYVQLEHC</sequence>
<reference evidence="1" key="1">
    <citation type="submission" date="2021-01" db="EMBL/GenBank/DDBJ databases">
        <authorList>
            <consortium name="Genoscope - CEA"/>
            <person name="William W."/>
        </authorList>
    </citation>
    <scope>NUCLEOTIDE SEQUENCE</scope>
</reference>
<gene>
    <name evidence="1" type="ORF">PSON_ATCC_30995.1.T1120191</name>
</gene>